<accession>A0A0H3ZNR9</accession>
<sequence>MGGHQIKKSVVDAFLEVKRDVKDLLYGNTRNNAFGPQDKLLDEARHSVVFALANTEIEQALSFDSGLVGNYIGNLTPLDDIKNGCLSLVGKTKAGSKAIQAVGRVGKKISAFLDKIKDKLAHFFRGMIDRLRKQYPGFVTATWAAELGVWLAAEFADNITTAVSGWSYVQNAADMYEGVKTATYKAKDFMTQMYKGVGVELLNGHPACISKALARHSLAGLAGGVAKASIAGGKMAAETSTLGSGVGVLVSVLSGLLERVIGLVDKVVQSHQVNKILKQAQEVWSKQNAGESSILNDNKSFAQWFQNSVIYTPVIAAIVMGSGLVNHPNLFLKLLDKNGMLVSQNTFDRGTHYINELSKQSGAYIREYSEAYGVKISSSDAFLESQYRSLRDNTRKY</sequence>
<dbReference type="AlphaFoldDB" id="A0A0H3ZNR9"/>
<evidence type="ECO:0000313" key="1">
    <source>
        <dbReference type="EMBL" id="AKN37973.1"/>
    </source>
</evidence>
<protein>
    <submittedName>
        <fullName evidence="1">Uncharacterized protein</fullName>
    </submittedName>
</protein>
<reference evidence="1" key="1">
    <citation type="journal article" date="2015" name="MBio">
        <title>Eco-Evolutionary Dynamics of Episomes among Ecologically Cohesive Bacterial Populations.</title>
        <authorList>
            <person name="Xue H."/>
            <person name="Cordero O.X."/>
            <person name="Camas F.M."/>
            <person name="Trimble W."/>
            <person name="Meyer F."/>
            <person name="Guglielmini J."/>
            <person name="Rocha E.P."/>
            <person name="Polz M.F."/>
        </authorList>
    </citation>
    <scope>NUCLEOTIDE SEQUENCE</scope>
    <source>
        <strain evidence="1">FF_472</strain>
    </source>
</reference>
<name>A0A0H3ZNR9_9GAMM</name>
<proteinExistence type="predicted"/>
<dbReference type="EMBL" id="KP795557">
    <property type="protein sequence ID" value="AKN37973.1"/>
    <property type="molecule type" value="Genomic_DNA"/>
</dbReference>
<organism evidence="1">
    <name type="scientific">Enterovibrio norvegicus</name>
    <dbReference type="NCBI Taxonomy" id="188144"/>
    <lineage>
        <taxon>Bacteria</taxon>
        <taxon>Pseudomonadati</taxon>
        <taxon>Pseudomonadota</taxon>
        <taxon>Gammaproteobacteria</taxon>
        <taxon>Vibrionales</taxon>
        <taxon>Vibrionaceae</taxon>
        <taxon>Enterovibrio</taxon>
    </lineage>
</organism>